<dbReference type="AlphaFoldDB" id="A0A0K2UDT0"/>
<reference evidence="1" key="1">
    <citation type="submission" date="2014-05" db="EMBL/GenBank/DDBJ databases">
        <authorList>
            <person name="Chronopoulou M."/>
        </authorList>
    </citation>
    <scope>NUCLEOTIDE SEQUENCE</scope>
    <source>
        <tissue evidence="1">Whole organism</tissue>
    </source>
</reference>
<protein>
    <submittedName>
        <fullName evidence="1">Uncharacterized protein</fullName>
    </submittedName>
</protein>
<sequence>MRTKVRILLVRRQPCYPCRNLAPSWTCVPGLRLLLTHSCPWGTCCSTIAKHGT</sequence>
<name>A0A0K2UDT0_LEPSM</name>
<organism evidence="1">
    <name type="scientific">Lepeophtheirus salmonis</name>
    <name type="common">Salmon louse</name>
    <name type="synonym">Caligus salmonis</name>
    <dbReference type="NCBI Taxonomy" id="72036"/>
    <lineage>
        <taxon>Eukaryota</taxon>
        <taxon>Metazoa</taxon>
        <taxon>Ecdysozoa</taxon>
        <taxon>Arthropoda</taxon>
        <taxon>Crustacea</taxon>
        <taxon>Multicrustacea</taxon>
        <taxon>Hexanauplia</taxon>
        <taxon>Copepoda</taxon>
        <taxon>Siphonostomatoida</taxon>
        <taxon>Caligidae</taxon>
        <taxon>Lepeophtheirus</taxon>
    </lineage>
</organism>
<accession>A0A0K2UDT0</accession>
<proteinExistence type="predicted"/>
<evidence type="ECO:0000313" key="1">
    <source>
        <dbReference type="EMBL" id="CDW36393.1"/>
    </source>
</evidence>
<dbReference type="EMBL" id="HACA01019032">
    <property type="protein sequence ID" value="CDW36393.1"/>
    <property type="molecule type" value="Transcribed_RNA"/>
</dbReference>